<dbReference type="Gene3D" id="1.10.340.70">
    <property type="match status" value="1"/>
</dbReference>
<protein>
    <recommendedName>
        <fullName evidence="4">Integrase zinc-binding domain-containing protein</fullName>
    </recommendedName>
</protein>
<dbReference type="EMBL" id="OOIL02006049">
    <property type="protein sequence ID" value="VFQ96462.1"/>
    <property type="molecule type" value="Genomic_DNA"/>
</dbReference>
<keyword evidence="3" id="KW-1185">Reference proteome</keyword>
<dbReference type="PANTHER" id="PTHR48475">
    <property type="entry name" value="RIBONUCLEASE H"/>
    <property type="match status" value="1"/>
</dbReference>
<evidence type="ECO:0000256" key="1">
    <source>
        <dbReference type="SAM" id="MobiDB-lite"/>
    </source>
</evidence>
<dbReference type="OrthoDB" id="1690717at2759"/>
<dbReference type="Proteomes" id="UP000595140">
    <property type="component" value="Unassembled WGS sequence"/>
</dbReference>
<proteinExistence type="predicted"/>
<name>A0A484N5U4_9ASTE</name>
<reference evidence="2 3" key="1">
    <citation type="submission" date="2018-04" db="EMBL/GenBank/DDBJ databases">
        <authorList>
            <person name="Vogel A."/>
        </authorList>
    </citation>
    <scope>NUCLEOTIDE SEQUENCE [LARGE SCALE GENOMIC DNA]</scope>
</reference>
<accession>A0A484N5U4</accession>
<feature type="region of interest" description="Disordered" evidence="1">
    <location>
        <begin position="1"/>
        <end position="26"/>
    </location>
</feature>
<evidence type="ECO:0008006" key="4">
    <source>
        <dbReference type="Google" id="ProtNLM"/>
    </source>
</evidence>
<dbReference type="PANTHER" id="PTHR48475:SF2">
    <property type="entry name" value="RIBONUCLEASE H"/>
    <property type="match status" value="1"/>
</dbReference>
<gene>
    <name evidence="2" type="ORF">CCAM_LOCUS38238</name>
</gene>
<organism evidence="2 3">
    <name type="scientific">Cuscuta campestris</name>
    <dbReference type="NCBI Taxonomy" id="132261"/>
    <lineage>
        <taxon>Eukaryota</taxon>
        <taxon>Viridiplantae</taxon>
        <taxon>Streptophyta</taxon>
        <taxon>Embryophyta</taxon>
        <taxon>Tracheophyta</taxon>
        <taxon>Spermatophyta</taxon>
        <taxon>Magnoliopsida</taxon>
        <taxon>eudicotyledons</taxon>
        <taxon>Gunneridae</taxon>
        <taxon>Pentapetalae</taxon>
        <taxon>asterids</taxon>
        <taxon>lamiids</taxon>
        <taxon>Solanales</taxon>
        <taxon>Convolvulaceae</taxon>
        <taxon>Cuscuteae</taxon>
        <taxon>Cuscuta</taxon>
        <taxon>Cuscuta subgen. Grammica</taxon>
        <taxon>Cuscuta sect. Cleistogrammica</taxon>
    </lineage>
</organism>
<evidence type="ECO:0000313" key="3">
    <source>
        <dbReference type="Proteomes" id="UP000595140"/>
    </source>
</evidence>
<sequence>MSVRGKLIIPCPDNPPPPAKPVEDYTSIPRSENADADMLSKLTQACPEHVSKLAKIEIMDVPSTDRFEIAAIQPGQNLATGTIGADDDWRHDLMQYLETGQKPDDEERARKVVLRAPRFQVIDGHLYKRAIGGPLLRCLTNPEAERVIVEVHEGVCAAHQMSRTLAQRIILLGYYWPTIVGDCERFVTPGSLSTWLVLESSTARPQ</sequence>
<evidence type="ECO:0000313" key="2">
    <source>
        <dbReference type="EMBL" id="VFQ96462.1"/>
    </source>
</evidence>
<dbReference type="AlphaFoldDB" id="A0A484N5U4"/>